<dbReference type="PANTHER" id="PTHR11941">
    <property type="entry name" value="ENOYL-COA HYDRATASE-RELATED"/>
    <property type="match status" value="1"/>
</dbReference>
<reference evidence="4" key="1">
    <citation type="journal article" date="2019" name="Int. J. Syst. Evol. Microbiol.">
        <title>The Global Catalogue of Microorganisms (GCM) 10K type strain sequencing project: providing services to taxonomists for standard genome sequencing and annotation.</title>
        <authorList>
            <consortium name="The Broad Institute Genomics Platform"/>
            <consortium name="The Broad Institute Genome Sequencing Center for Infectious Disease"/>
            <person name="Wu L."/>
            <person name="Ma J."/>
        </authorList>
    </citation>
    <scope>NUCLEOTIDE SEQUENCE [LARGE SCALE GENOMIC DNA]</scope>
    <source>
        <strain evidence="4">CGMCC 4.7177</strain>
    </source>
</reference>
<dbReference type="CDD" id="cd06558">
    <property type="entry name" value="crotonase-like"/>
    <property type="match status" value="1"/>
</dbReference>
<dbReference type="PROSITE" id="PS00166">
    <property type="entry name" value="ENOYL_COA_HYDRATASE"/>
    <property type="match status" value="1"/>
</dbReference>
<evidence type="ECO:0000256" key="1">
    <source>
        <dbReference type="ARBA" id="ARBA00005254"/>
    </source>
</evidence>
<sequence length="252" mass="26941">MTSAVLTEQTGTVRRLRLNRPESRNSINPDLIRALDGAVADAMHDPDTEAVVISGNGPSFCAGADLRHLLELARTGGDPLAFLGLVSECFTRLETAPKPVIAAVHGHVVAGGLELALACDAVVAREGTVIGDGHIRNGLLPGAGSSVRLPRKVGEPLARRLMLTGELLPAEQFVPSGFVQAVTGAEEFEATVTSVARSFTQLPPGHARLKQLLADPNVPEALLRELDVFAEHWREQDIAAKLTRFFDQRAVR</sequence>
<comment type="caution">
    <text evidence="3">The sequence shown here is derived from an EMBL/GenBank/DDBJ whole genome shotgun (WGS) entry which is preliminary data.</text>
</comment>
<organism evidence="3 4">
    <name type="scientific">Streptomyces vulcanius</name>
    <dbReference type="NCBI Taxonomy" id="1441876"/>
    <lineage>
        <taxon>Bacteria</taxon>
        <taxon>Bacillati</taxon>
        <taxon>Actinomycetota</taxon>
        <taxon>Actinomycetes</taxon>
        <taxon>Kitasatosporales</taxon>
        <taxon>Streptomycetaceae</taxon>
        <taxon>Streptomyces</taxon>
    </lineage>
</organism>
<dbReference type="Pfam" id="PF00378">
    <property type="entry name" value="ECH_1"/>
    <property type="match status" value="1"/>
</dbReference>
<gene>
    <name evidence="3" type="ORF">ACFPIH_36745</name>
</gene>
<dbReference type="SUPFAM" id="SSF52096">
    <property type="entry name" value="ClpP/crotonase"/>
    <property type="match status" value="1"/>
</dbReference>
<dbReference type="InterPro" id="IPR029045">
    <property type="entry name" value="ClpP/crotonase-like_dom_sf"/>
</dbReference>
<dbReference type="EMBL" id="JBHSFK010000030">
    <property type="protein sequence ID" value="MFC4504986.1"/>
    <property type="molecule type" value="Genomic_DNA"/>
</dbReference>
<dbReference type="Gene3D" id="3.90.226.10">
    <property type="entry name" value="2-enoyl-CoA Hydratase, Chain A, domain 1"/>
    <property type="match status" value="1"/>
</dbReference>
<dbReference type="PANTHER" id="PTHR11941:SF54">
    <property type="entry name" value="ENOYL-COA HYDRATASE, MITOCHONDRIAL"/>
    <property type="match status" value="1"/>
</dbReference>
<evidence type="ECO:0000313" key="3">
    <source>
        <dbReference type="EMBL" id="MFC4504986.1"/>
    </source>
</evidence>
<keyword evidence="4" id="KW-1185">Reference proteome</keyword>
<dbReference type="InterPro" id="IPR001753">
    <property type="entry name" value="Enoyl-CoA_hydra/iso"/>
</dbReference>
<protein>
    <submittedName>
        <fullName evidence="3">Enoyl-CoA hydratase/isomerase family protein</fullName>
    </submittedName>
</protein>
<evidence type="ECO:0000256" key="2">
    <source>
        <dbReference type="RuleBase" id="RU003707"/>
    </source>
</evidence>
<comment type="similarity">
    <text evidence="1 2">Belongs to the enoyl-CoA hydratase/isomerase family.</text>
</comment>
<evidence type="ECO:0000313" key="4">
    <source>
        <dbReference type="Proteomes" id="UP001595839"/>
    </source>
</evidence>
<accession>A0ABV9B608</accession>
<dbReference type="InterPro" id="IPR018376">
    <property type="entry name" value="Enoyl-CoA_hyd/isom_CS"/>
</dbReference>
<name>A0ABV9B608_9ACTN</name>
<dbReference type="RefSeq" id="WP_381182451.1">
    <property type="nucleotide sequence ID" value="NZ_JBHSFK010000030.1"/>
</dbReference>
<proteinExistence type="inferred from homology"/>
<dbReference type="Proteomes" id="UP001595839">
    <property type="component" value="Unassembled WGS sequence"/>
</dbReference>